<keyword evidence="4" id="KW-1185">Reference proteome</keyword>
<feature type="region of interest" description="Disordered" evidence="1">
    <location>
        <begin position="112"/>
        <end position="132"/>
    </location>
</feature>
<evidence type="ECO:0000256" key="1">
    <source>
        <dbReference type="SAM" id="MobiDB-lite"/>
    </source>
</evidence>
<reference evidence="3" key="1">
    <citation type="journal article" date="2014" name="Int. J. Syst. Evol. Microbiol.">
        <title>Complete genome sequence of Corynebacterium casei LMG S-19264T (=DSM 44701T), isolated from a smear-ripened cheese.</title>
        <authorList>
            <consortium name="US DOE Joint Genome Institute (JGI-PGF)"/>
            <person name="Walter F."/>
            <person name="Albersmeier A."/>
            <person name="Kalinowski J."/>
            <person name="Ruckert C."/>
        </authorList>
    </citation>
    <scope>NUCLEOTIDE SEQUENCE</scope>
    <source>
        <strain evidence="3">CGMCC 1.15763</strain>
    </source>
</reference>
<protein>
    <recommendedName>
        <fullName evidence="5">LTXXQ motif family protein</fullName>
    </recommendedName>
</protein>
<keyword evidence="2" id="KW-0732">Signal</keyword>
<sequence>MKAKHLAITILFFIGTLSIQAQRGERPDPKAQAKANVEAWTKAFKLTEDQQKKAYEVILASNDKRTKAFAELRENGGGREEMMAAFTKMQEDTDKELKKIFTEAQWPLYEKWKKENSQRQRGGNRGGNRGGK</sequence>
<evidence type="ECO:0008006" key="5">
    <source>
        <dbReference type="Google" id="ProtNLM"/>
    </source>
</evidence>
<dbReference type="EMBL" id="BMJW01000001">
    <property type="protein sequence ID" value="GGG92804.1"/>
    <property type="molecule type" value="Genomic_DNA"/>
</dbReference>
<evidence type="ECO:0000313" key="4">
    <source>
        <dbReference type="Proteomes" id="UP000633278"/>
    </source>
</evidence>
<accession>A0A917MCT6</accession>
<evidence type="ECO:0000313" key="3">
    <source>
        <dbReference type="EMBL" id="GGG92804.1"/>
    </source>
</evidence>
<proteinExistence type="predicted"/>
<dbReference type="AlphaFoldDB" id="A0A917MCT6"/>
<feature type="chain" id="PRO_5037183384" description="LTXXQ motif family protein" evidence="2">
    <location>
        <begin position="22"/>
        <end position="132"/>
    </location>
</feature>
<dbReference type="RefSeq" id="WP_188597907.1">
    <property type="nucleotide sequence ID" value="NZ_BMJW01000001.1"/>
</dbReference>
<dbReference type="Proteomes" id="UP000633278">
    <property type="component" value="Unassembled WGS sequence"/>
</dbReference>
<evidence type="ECO:0000256" key="2">
    <source>
        <dbReference type="SAM" id="SignalP"/>
    </source>
</evidence>
<gene>
    <name evidence="3" type="ORF">GCM10011416_07260</name>
</gene>
<name>A0A917MCT6_9FLAO</name>
<organism evidence="3 4">
    <name type="scientific">Polaribacter pacificus</name>
    <dbReference type="NCBI Taxonomy" id="1775173"/>
    <lineage>
        <taxon>Bacteria</taxon>
        <taxon>Pseudomonadati</taxon>
        <taxon>Bacteroidota</taxon>
        <taxon>Flavobacteriia</taxon>
        <taxon>Flavobacteriales</taxon>
        <taxon>Flavobacteriaceae</taxon>
    </lineage>
</organism>
<reference evidence="3" key="2">
    <citation type="submission" date="2020-09" db="EMBL/GenBank/DDBJ databases">
        <authorList>
            <person name="Sun Q."/>
            <person name="Zhou Y."/>
        </authorList>
    </citation>
    <scope>NUCLEOTIDE SEQUENCE</scope>
    <source>
        <strain evidence="3">CGMCC 1.15763</strain>
    </source>
</reference>
<feature type="signal peptide" evidence="2">
    <location>
        <begin position="1"/>
        <end position="21"/>
    </location>
</feature>
<comment type="caution">
    <text evidence="3">The sequence shown here is derived from an EMBL/GenBank/DDBJ whole genome shotgun (WGS) entry which is preliminary data.</text>
</comment>
<feature type="compositionally biased region" description="Gly residues" evidence="1">
    <location>
        <begin position="123"/>
        <end position="132"/>
    </location>
</feature>